<proteinExistence type="inferred from homology"/>
<evidence type="ECO:0000313" key="10">
    <source>
        <dbReference type="Proteomes" id="UP000261174"/>
    </source>
</evidence>
<dbReference type="Gene3D" id="3.30.240.20">
    <property type="entry name" value="bsu07140 like domains"/>
    <property type="match status" value="1"/>
</dbReference>
<dbReference type="PANTHER" id="PTHR34582">
    <property type="entry name" value="UPF0702 TRANSMEMBRANE PROTEIN YCAP"/>
    <property type="match status" value="1"/>
</dbReference>
<dbReference type="AlphaFoldDB" id="A0A3E1P1T3"/>
<evidence type="ECO:0000256" key="2">
    <source>
        <dbReference type="ARBA" id="ARBA00006448"/>
    </source>
</evidence>
<keyword evidence="6 7" id="KW-0472">Membrane</keyword>
<gene>
    <name evidence="9" type="ORF">DXN04_12425</name>
</gene>
<feature type="transmembrane region" description="Helical" evidence="7">
    <location>
        <begin position="78"/>
        <end position="100"/>
    </location>
</feature>
<dbReference type="RefSeq" id="WP_116853680.1">
    <property type="nucleotide sequence ID" value="NZ_QTJV01000004.1"/>
</dbReference>
<reference evidence="9 10" key="1">
    <citation type="submission" date="2018-08" db="EMBL/GenBank/DDBJ databases">
        <title>Chitinophaga sp. K20C18050901, a novel bacterium isolated from forest soil.</title>
        <authorList>
            <person name="Wang C."/>
        </authorList>
    </citation>
    <scope>NUCLEOTIDE SEQUENCE [LARGE SCALE GENOMIC DNA]</scope>
    <source>
        <strain evidence="9 10">K20C18050901</strain>
    </source>
</reference>
<keyword evidence="10" id="KW-1185">Reference proteome</keyword>
<dbReference type="Pfam" id="PF04239">
    <property type="entry name" value="DUF421"/>
    <property type="match status" value="1"/>
</dbReference>
<dbReference type="EMBL" id="QTJV01000004">
    <property type="protein sequence ID" value="RFM34090.1"/>
    <property type="molecule type" value="Genomic_DNA"/>
</dbReference>
<dbReference type="GO" id="GO:0005886">
    <property type="term" value="C:plasma membrane"/>
    <property type="evidence" value="ECO:0007669"/>
    <property type="project" value="UniProtKB-SubCell"/>
</dbReference>
<keyword evidence="3" id="KW-1003">Cell membrane</keyword>
<evidence type="ECO:0000256" key="6">
    <source>
        <dbReference type="ARBA" id="ARBA00023136"/>
    </source>
</evidence>
<evidence type="ECO:0000256" key="7">
    <source>
        <dbReference type="SAM" id="Phobius"/>
    </source>
</evidence>
<dbReference type="InterPro" id="IPR007353">
    <property type="entry name" value="DUF421"/>
</dbReference>
<organism evidence="9 10">
    <name type="scientific">Chitinophaga silvisoli</name>
    <dbReference type="NCBI Taxonomy" id="2291814"/>
    <lineage>
        <taxon>Bacteria</taxon>
        <taxon>Pseudomonadati</taxon>
        <taxon>Bacteroidota</taxon>
        <taxon>Chitinophagia</taxon>
        <taxon>Chitinophagales</taxon>
        <taxon>Chitinophagaceae</taxon>
        <taxon>Chitinophaga</taxon>
    </lineage>
</organism>
<comment type="similarity">
    <text evidence="2">Belongs to the UPF0702 family.</text>
</comment>
<evidence type="ECO:0000256" key="3">
    <source>
        <dbReference type="ARBA" id="ARBA00022475"/>
    </source>
</evidence>
<evidence type="ECO:0000256" key="5">
    <source>
        <dbReference type="ARBA" id="ARBA00022989"/>
    </source>
</evidence>
<evidence type="ECO:0000313" key="9">
    <source>
        <dbReference type="EMBL" id="RFM34090.1"/>
    </source>
</evidence>
<keyword evidence="4 7" id="KW-0812">Transmembrane</keyword>
<sequence length="228" mass="25679">MKENEIFIDDWMRILIGNVPVIFFIEVIFRVLFVFLLLLFSMRMMGKRMSSQLSRNEMAAMSSLAAAIGIPIQSPDRGLLPAVIVAMIVILGQRIIAAFFTKSERFEEKSQGDIGVLIHEGTMNIKAMVSSRISRERLFAQLRKEGVKHLGQVGRFYFEADGTFTLINKTVPKPGLSVLPEEDEKFINRLHINADGQVCYNCGNDEIKASDSCPKCGKHKFVHPVSQK</sequence>
<keyword evidence="5 7" id="KW-1133">Transmembrane helix</keyword>
<evidence type="ECO:0000256" key="1">
    <source>
        <dbReference type="ARBA" id="ARBA00004651"/>
    </source>
</evidence>
<protein>
    <submittedName>
        <fullName evidence="9">DUF421 domain-containing protein</fullName>
    </submittedName>
</protein>
<evidence type="ECO:0000256" key="4">
    <source>
        <dbReference type="ARBA" id="ARBA00022692"/>
    </source>
</evidence>
<dbReference type="InterPro" id="IPR023090">
    <property type="entry name" value="UPF0702_alpha/beta_dom_sf"/>
</dbReference>
<dbReference type="OrthoDB" id="6538282at2"/>
<comment type="caution">
    <text evidence="9">The sequence shown here is derived from an EMBL/GenBank/DDBJ whole genome shotgun (WGS) entry which is preliminary data.</text>
</comment>
<feature type="domain" description="YetF C-terminal" evidence="8">
    <location>
        <begin position="102"/>
        <end position="174"/>
    </location>
</feature>
<comment type="subcellular location">
    <subcellularLocation>
        <location evidence="1">Cell membrane</location>
        <topology evidence="1">Multi-pass membrane protein</topology>
    </subcellularLocation>
</comment>
<evidence type="ECO:0000259" key="8">
    <source>
        <dbReference type="Pfam" id="PF04239"/>
    </source>
</evidence>
<dbReference type="Proteomes" id="UP000261174">
    <property type="component" value="Unassembled WGS sequence"/>
</dbReference>
<accession>A0A3E1P1T3</accession>
<feature type="transmembrane region" description="Helical" evidence="7">
    <location>
        <begin position="20"/>
        <end position="41"/>
    </location>
</feature>
<dbReference type="PANTHER" id="PTHR34582:SF6">
    <property type="entry name" value="UPF0702 TRANSMEMBRANE PROTEIN YCAP"/>
    <property type="match status" value="1"/>
</dbReference>
<name>A0A3E1P1T3_9BACT</name>